<reference evidence="1" key="1">
    <citation type="submission" date="2022-02" db="EMBL/GenBank/DDBJ databases">
        <title>Vibrio sp. nov, a new bacterium isolated from seawater.</title>
        <authorList>
            <person name="Yuan Y."/>
        </authorList>
    </citation>
    <scope>NUCLEOTIDE SEQUENCE</scope>
    <source>
        <strain evidence="1">ZSDZ65</strain>
    </source>
</reference>
<name>A0A9X3HYD7_9VIBR</name>
<gene>
    <name evidence="1" type="ORF">MD535_22155</name>
</gene>
<accession>A0A9X3HYD7</accession>
<dbReference type="EMBL" id="JAKRRY010000045">
    <property type="protein sequence ID" value="MCW8348695.1"/>
    <property type="molecule type" value="Genomic_DNA"/>
</dbReference>
<dbReference type="RefSeq" id="WP_265677289.1">
    <property type="nucleotide sequence ID" value="NZ_JAKRRY010000045.1"/>
</dbReference>
<comment type="caution">
    <text evidence="1">The sequence shown here is derived from an EMBL/GenBank/DDBJ whole genome shotgun (WGS) entry which is preliminary data.</text>
</comment>
<keyword evidence="2" id="KW-1185">Reference proteome</keyword>
<protein>
    <submittedName>
        <fullName evidence="1">Uncharacterized protein</fullName>
    </submittedName>
</protein>
<organism evidence="1 2">
    <name type="scientific">Vibrio qingdaonensis</name>
    <dbReference type="NCBI Taxonomy" id="2829491"/>
    <lineage>
        <taxon>Bacteria</taxon>
        <taxon>Pseudomonadati</taxon>
        <taxon>Pseudomonadota</taxon>
        <taxon>Gammaproteobacteria</taxon>
        <taxon>Vibrionales</taxon>
        <taxon>Vibrionaceae</taxon>
        <taxon>Vibrio</taxon>
    </lineage>
</organism>
<dbReference type="AlphaFoldDB" id="A0A9X3HYD7"/>
<dbReference type="Proteomes" id="UP001155587">
    <property type="component" value="Unassembled WGS sequence"/>
</dbReference>
<evidence type="ECO:0000313" key="2">
    <source>
        <dbReference type="Proteomes" id="UP001155587"/>
    </source>
</evidence>
<sequence length="75" mass="8307">MSSTIEECHFIVALTPEQLQGLLHQADTASRHLYCTFMSTTLPKDLLHQVNVSHIASLSFSDGHTLYPSPIDHCA</sequence>
<proteinExistence type="predicted"/>
<evidence type="ECO:0000313" key="1">
    <source>
        <dbReference type="EMBL" id="MCW8348695.1"/>
    </source>
</evidence>